<dbReference type="PANTHER" id="PTHR43441">
    <property type="entry name" value="RIBOSOMAL-PROTEIN-SERINE ACETYLTRANSFERASE"/>
    <property type="match status" value="1"/>
</dbReference>
<dbReference type="GO" id="GO:0008999">
    <property type="term" value="F:protein-N-terminal-alanine acetyltransferase activity"/>
    <property type="evidence" value="ECO:0007669"/>
    <property type="project" value="TreeGrafter"/>
</dbReference>
<dbReference type="Gene3D" id="3.40.630.30">
    <property type="match status" value="1"/>
</dbReference>
<proteinExistence type="predicted"/>
<evidence type="ECO:0000259" key="1">
    <source>
        <dbReference type="PROSITE" id="PS51186"/>
    </source>
</evidence>
<sequence>MTADTLQPLQADDLATVRAWRNHPDVQRHMFSTHTIGEAEHQQWFARQQADPTRRLWLFRRGGQPLGFVHFSGVAPGGVAEWGFYAAPGAPKGTGRALGQAALARAFGAEQLHKVCGQVLAGNTASLAFHRRLGFAEEGVLRQQHRSADGAHYHDVHCFGLLRADWPGPALETTP</sequence>
<evidence type="ECO:0000313" key="2">
    <source>
        <dbReference type="EMBL" id="GCL62641.1"/>
    </source>
</evidence>
<dbReference type="InterPro" id="IPR020036">
    <property type="entry name" value="PseH"/>
</dbReference>
<protein>
    <submittedName>
        <fullName evidence="2">N-acetyltransferase</fullName>
    </submittedName>
</protein>
<dbReference type="EMBL" id="BJCL01000003">
    <property type="protein sequence ID" value="GCL62641.1"/>
    <property type="molecule type" value="Genomic_DNA"/>
</dbReference>
<gene>
    <name evidence="2" type="ORF">AQPW35_17220</name>
</gene>
<dbReference type="GO" id="GO:0005737">
    <property type="term" value="C:cytoplasm"/>
    <property type="evidence" value="ECO:0007669"/>
    <property type="project" value="TreeGrafter"/>
</dbReference>
<dbReference type="InterPro" id="IPR016181">
    <property type="entry name" value="Acyl_CoA_acyltransferase"/>
</dbReference>
<keyword evidence="3" id="KW-1185">Reference proteome</keyword>
<dbReference type="AlphaFoldDB" id="A0A480AMB7"/>
<feature type="domain" description="N-acetyltransferase" evidence="1">
    <location>
        <begin position="4"/>
        <end position="165"/>
    </location>
</feature>
<dbReference type="OrthoDB" id="5358891at2"/>
<name>A0A480AMB7_9BURK</name>
<dbReference type="GO" id="GO:1990189">
    <property type="term" value="F:protein N-terminal-serine acetyltransferase activity"/>
    <property type="evidence" value="ECO:0007669"/>
    <property type="project" value="TreeGrafter"/>
</dbReference>
<dbReference type="PROSITE" id="PS51186">
    <property type="entry name" value="GNAT"/>
    <property type="match status" value="1"/>
</dbReference>
<dbReference type="SUPFAM" id="SSF55729">
    <property type="entry name" value="Acyl-CoA N-acyltransferases (Nat)"/>
    <property type="match status" value="1"/>
</dbReference>
<dbReference type="InterPro" id="IPR051908">
    <property type="entry name" value="Ribosomal_N-acetyltransferase"/>
</dbReference>
<organism evidence="2 3">
    <name type="scientific">Pseudaquabacterium pictum</name>
    <dbReference type="NCBI Taxonomy" id="2315236"/>
    <lineage>
        <taxon>Bacteria</taxon>
        <taxon>Pseudomonadati</taxon>
        <taxon>Pseudomonadota</taxon>
        <taxon>Betaproteobacteria</taxon>
        <taxon>Burkholderiales</taxon>
        <taxon>Sphaerotilaceae</taxon>
        <taxon>Pseudaquabacterium</taxon>
    </lineage>
</organism>
<dbReference type="Proteomes" id="UP000301751">
    <property type="component" value="Unassembled WGS sequence"/>
</dbReference>
<dbReference type="Pfam" id="PF13302">
    <property type="entry name" value="Acetyltransf_3"/>
    <property type="match status" value="1"/>
</dbReference>
<dbReference type="PANTHER" id="PTHR43441:SF2">
    <property type="entry name" value="FAMILY ACETYLTRANSFERASE, PUTATIVE (AFU_ORTHOLOGUE AFUA_7G00850)-RELATED"/>
    <property type="match status" value="1"/>
</dbReference>
<keyword evidence="2" id="KW-0808">Transferase</keyword>
<comment type="caution">
    <text evidence="2">The sequence shown here is derived from an EMBL/GenBank/DDBJ whole genome shotgun (WGS) entry which is preliminary data.</text>
</comment>
<dbReference type="NCBIfam" id="TIGR03585">
    <property type="entry name" value="PseH"/>
    <property type="match status" value="1"/>
</dbReference>
<reference evidence="3" key="1">
    <citation type="submission" date="2019-03" db="EMBL/GenBank/DDBJ databases">
        <title>Aquabacterium pictum sp.nov., the first bacteriochlorophyll a-containing freshwater bacterium in the genus Aquabacterium of the class Betaproteobacteria.</title>
        <authorList>
            <person name="Hirose S."/>
            <person name="Tank M."/>
            <person name="Hara E."/>
            <person name="Tamaki H."/>
            <person name="Takaichi S."/>
            <person name="Haruta S."/>
            <person name="Hanada S."/>
        </authorList>
    </citation>
    <scope>NUCLEOTIDE SEQUENCE [LARGE SCALE GENOMIC DNA]</scope>
    <source>
        <strain evidence="3">W35</strain>
    </source>
</reference>
<evidence type="ECO:0000313" key="3">
    <source>
        <dbReference type="Proteomes" id="UP000301751"/>
    </source>
</evidence>
<dbReference type="InterPro" id="IPR000182">
    <property type="entry name" value="GNAT_dom"/>
</dbReference>
<accession>A0A480AMB7</accession>
<dbReference type="RefSeq" id="WP_137732384.1">
    <property type="nucleotide sequence ID" value="NZ_BJCL01000003.1"/>
</dbReference>